<gene>
    <name evidence="1" type="ORF">H6H03_17985</name>
</gene>
<name>A0ABR8KAL4_9NOSO</name>
<dbReference type="EMBL" id="JACJTU010000016">
    <property type="protein sequence ID" value="MBD2735759.1"/>
    <property type="molecule type" value="Genomic_DNA"/>
</dbReference>
<accession>A0ABR8KAL4</accession>
<proteinExistence type="predicted"/>
<reference evidence="1 2" key="1">
    <citation type="journal article" date="2020" name="ISME J.">
        <title>Comparative genomics reveals insights into cyanobacterial evolution and habitat adaptation.</title>
        <authorList>
            <person name="Chen M.Y."/>
            <person name="Teng W.K."/>
            <person name="Zhao L."/>
            <person name="Hu C.X."/>
            <person name="Zhou Y.K."/>
            <person name="Han B.P."/>
            <person name="Song L.R."/>
            <person name="Shu W.S."/>
        </authorList>
    </citation>
    <scope>NUCLEOTIDE SEQUENCE [LARGE SCALE GENOMIC DNA]</scope>
    <source>
        <strain evidence="1 2">FACHB-159</strain>
    </source>
</reference>
<comment type="caution">
    <text evidence="1">The sequence shown here is derived from an EMBL/GenBank/DDBJ whole genome shotgun (WGS) entry which is preliminary data.</text>
</comment>
<sequence length="52" mass="5460">MKIAVSYSVGTNETSGATFGFIAFNAGQDKASTKTSNTSELAGRSLYIMGDY</sequence>
<keyword evidence="2" id="KW-1185">Reference proteome</keyword>
<protein>
    <submittedName>
        <fullName evidence="1">Uncharacterized protein</fullName>
    </submittedName>
</protein>
<organism evidence="1 2">
    <name type="scientific">Nostoc paludosum FACHB-159</name>
    <dbReference type="NCBI Taxonomy" id="2692908"/>
    <lineage>
        <taxon>Bacteria</taxon>
        <taxon>Bacillati</taxon>
        <taxon>Cyanobacteriota</taxon>
        <taxon>Cyanophyceae</taxon>
        <taxon>Nostocales</taxon>
        <taxon>Nostocaceae</taxon>
        <taxon>Nostoc</taxon>
    </lineage>
</organism>
<evidence type="ECO:0000313" key="1">
    <source>
        <dbReference type="EMBL" id="MBD2735759.1"/>
    </source>
</evidence>
<dbReference type="Proteomes" id="UP000637383">
    <property type="component" value="Unassembled WGS sequence"/>
</dbReference>
<dbReference type="RefSeq" id="WP_190956398.1">
    <property type="nucleotide sequence ID" value="NZ_JACJTU010000016.1"/>
</dbReference>
<evidence type="ECO:0000313" key="2">
    <source>
        <dbReference type="Proteomes" id="UP000637383"/>
    </source>
</evidence>